<evidence type="ECO:0000259" key="4">
    <source>
        <dbReference type="Pfam" id="PF08241"/>
    </source>
</evidence>
<dbReference type="InterPro" id="IPR051052">
    <property type="entry name" value="Diverse_substrate_MTase"/>
</dbReference>
<evidence type="ECO:0000256" key="2">
    <source>
        <dbReference type="ARBA" id="ARBA00022603"/>
    </source>
</evidence>
<keyword evidence="2" id="KW-0489">Methyltransferase</keyword>
<accession>A0A433SNZ7</accession>
<name>A0A433SNZ7_ELYCH</name>
<dbReference type="AlphaFoldDB" id="A0A433SNZ7"/>
<reference evidence="5 6" key="1">
    <citation type="submission" date="2019-01" db="EMBL/GenBank/DDBJ databases">
        <title>A draft genome assembly of the solar-powered sea slug Elysia chlorotica.</title>
        <authorList>
            <person name="Cai H."/>
            <person name="Li Q."/>
            <person name="Fang X."/>
            <person name="Li J."/>
            <person name="Curtis N.E."/>
            <person name="Altenburger A."/>
            <person name="Shibata T."/>
            <person name="Feng M."/>
            <person name="Maeda T."/>
            <person name="Schwartz J.A."/>
            <person name="Shigenobu S."/>
            <person name="Lundholm N."/>
            <person name="Nishiyama T."/>
            <person name="Yang H."/>
            <person name="Hasebe M."/>
            <person name="Li S."/>
            <person name="Pierce S.K."/>
            <person name="Wang J."/>
        </authorList>
    </citation>
    <scope>NUCLEOTIDE SEQUENCE [LARGE SCALE GENOMIC DNA]</scope>
    <source>
        <strain evidence="5">EC2010</strain>
        <tissue evidence="5">Whole organism of an adult</tissue>
    </source>
</reference>
<gene>
    <name evidence="5" type="ORF">EGW08_021302</name>
</gene>
<dbReference type="PANTHER" id="PTHR44942:SF4">
    <property type="entry name" value="METHYLTRANSFERASE TYPE 11 DOMAIN-CONTAINING PROTEIN"/>
    <property type="match status" value="1"/>
</dbReference>
<dbReference type="InterPro" id="IPR029063">
    <property type="entry name" value="SAM-dependent_MTases_sf"/>
</dbReference>
<proteinExistence type="inferred from homology"/>
<evidence type="ECO:0000313" key="6">
    <source>
        <dbReference type="Proteomes" id="UP000271974"/>
    </source>
</evidence>
<dbReference type="CDD" id="cd02440">
    <property type="entry name" value="AdoMet_MTases"/>
    <property type="match status" value="1"/>
</dbReference>
<evidence type="ECO:0000313" key="5">
    <source>
        <dbReference type="EMBL" id="RUS70938.1"/>
    </source>
</evidence>
<comment type="caution">
    <text evidence="5">The sequence shown here is derived from an EMBL/GenBank/DDBJ whole genome shotgun (WGS) entry which is preliminary data.</text>
</comment>
<dbReference type="GO" id="GO:0008757">
    <property type="term" value="F:S-adenosylmethionine-dependent methyltransferase activity"/>
    <property type="evidence" value="ECO:0007669"/>
    <property type="project" value="InterPro"/>
</dbReference>
<dbReference type="InterPro" id="IPR013216">
    <property type="entry name" value="Methyltransf_11"/>
</dbReference>
<evidence type="ECO:0000256" key="3">
    <source>
        <dbReference type="ARBA" id="ARBA00022679"/>
    </source>
</evidence>
<dbReference type="EMBL" id="RQTK01001300">
    <property type="protein sequence ID" value="RUS70938.1"/>
    <property type="molecule type" value="Genomic_DNA"/>
</dbReference>
<sequence length="321" mass="36637">MWMPKVMIHDVNTPEVKGGRSRYKKKVLIQLSNIGKRVLAQTLSFQSRRQLTDMSKNWALFTNAKQTELYAQYRPRYTEEVFKTIIDYCGETSSDFHLAVDVGCGSGQSTEPLAKHFRRVLGLDVSAMQIAKAPTNIPNCTFKVNKAEDLSSVKTGSADLVTVAQAFHWMDGEKFFAEVDRILKPGGSLIIYGYTTCSLTPKELDDYFQKFYHNVLPSYWTGGRKAVEDSYTCFSIPYEGWKRNDEMKIEKDLSIDEFVGYLGSWSAVNEYNQKNPPGNILETVQHELKNINQSINKTDNKHATDLRVTWPVFMLMGHKPK</sequence>
<keyword evidence="3" id="KW-0808">Transferase</keyword>
<keyword evidence="6" id="KW-1185">Reference proteome</keyword>
<protein>
    <recommendedName>
        <fullName evidence="4">Methyltransferase type 11 domain-containing protein</fullName>
    </recommendedName>
</protein>
<dbReference type="Pfam" id="PF08241">
    <property type="entry name" value="Methyltransf_11"/>
    <property type="match status" value="1"/>
</dbReference>
<comment type="similarity">
    <text evidence="1">Belongs to the methyltransferase superfamily.</text>
</comment>
<dbReference type="SUPFAM" id="SSF53335">
    <property type="entry name" value="S-adenosyl-L-methionine-dependent methyltransferases"/>
    <property type="match status" value="1"/>
</dbReference>
<dbReference type="PANTHER" id="PTHR44942">
    <property type="entry name" value="METHYLTRANSF_11 DOMAIN-CONTAINING PROTEIN"/>
    <property type="match status" value="1"/>
</dbReference>
<dbReference type="Gene3D" id="3.40.50.150">
    <property type="entry name" value="Vaccinia Virus protein VP39"/>
    <property type="match status" value="1"/>
</dbReference>
<dbReference type="Proteomes" id="UP000271974">
    <property type="component" value="Unassembled WGS sequence"/>
</dbReference>
<dbReference type="GO" id="GO:0032259">
    <property type="term" value="P:methylation"/>
    <property type="evidence" value="ECO:0007669"/>
    <property type="project" value="UniProtKB-KW"/>
</dbReference>
<organism evidence="5 6">
    <name type="scientific">Elysia chlorotica</name>
    <name type="common">Eastern emerald elysia</name>
    <name type="synonym">Sea slug</name>
    <dbReference type="NCBI Taxonomy" id="188477"/>
    <lineage>
        <taxon>Eukaryota</taxon>
        <taxon>Metazoa</taxon>
        <taxon>Spiralia</taxon>
        <taxon>Lophotrochozoa</taxon>
        <taxon>Mollusca</taxon>
        <taxon>Gastropoda</taxon>
        <taxon>Heterobranchia</taxon>
        <taxon>Euthyneura</taxon>
        <taxon>Panpulmonata</taxon>
        <taxon>Sacoglossa</taxon>
        <taxon>Placobranchoidea</taxon>
        <taxon>Plakobranchidae</taxon>
        <taxon>Elysia</taxon>
    </lineage>
</organism>
<dbReference type="STRING" id="188477.A0A433SNZ7"/>
<dbReference type="OrthoDB" id="506498at2759"/>
<evidence type="ECO:0000256" key="1">
    <source>
        <dbReference type="ARBA" id="ARBA00008361"/>
    </source>
</evidence>
<feature type="domain" description="Methyltransferase type 11" evidence="4">
    <location>
        <begin position="100"/>
        <end position="191"/>
    </location>
</feature>